<name>A0A376ACV0_9HYPH</name>
<reference evidence="2" key="1">
    <citation type="submission" date="2018-07" db="EMBL/GenBank/DDBJ databases">
        <authorList>
            <person name="Peiro R."/>
            <person name="Begona"/>
            <person name="Cbmso G."/>
            <person name="Lopez M."/>
            <person name="Gonzalez S."/>
        </authorList>
    </citation>
    <scope>NUCLEOTIDE SEQUENCE [LARGE SCALE GENOMIC DNA]</scope>
</reference>
<proteinExistence type="predicted"/>
<organism evidence="1 2">
    <name type="scientific">Ciceribacter selenitireducens ATCC BAA-1503</name>
    <dbReference type="NCBI Taxonomy" id="1336235"/>
    <lineage>
        <taxon>Bacteria</taxon>
        <taxon>Pseudomonadati</taxon>
        <taxon>Pseudomonadota</taxon>
        <taxon>Alphaproteobacteria</taxon>
        <taxon>Hyphomicrobiales</taxon>
        <taxon>Rhizobiaceae</taxon>
        <taxon>Ciceribacter</taxon>
    </lineage>
</organism>
<evidence type="ECO:0000313" key="1">
    <source>
        <dbReference type="EMBL" id="SSC65480.1"/>
    </source>
</evidence>
<dbReference type="AlphaFoldDB" id="A0A376ACV0"/>
<sequence length="84" mass="9693">MKRSEVGNILGYLSKIKPQERVQYIDRSGRYNRTTNRMSADRLHLWLSCMSKIPIAQLIQFGGFAESMTYRFATCEMATLIGEL</sequence>
<keyword evidence="2" id="KW-1185">Reference proteome</keyword>
<dbReference type="EMBL" id="UEYP01000001">
    <property type="protein sequence ID" value="SSC65480.1"/>
    <property type="molecule type" value="Genomic_DNA"/>
</dbReference>
<dbReference type="Proteomes" id="UP000254764">
    <property type="component" value="Unassembled WGS sequence"/>
</dbReference>
<gene>
    <name evidence="1" type="ORF">RHIZ70_1188</name>
</gene>
<protein>
    <submittedName>
        <fullName evidence="1">Uncharacterized protein</fullName>
    </submittedName>
</protein>
<evidence type="ECO:0000313" key="2">
    <source>
        <dbReference type="Proteomes" id="UP000254764"/>
    </source>
</evidence>
<accession>A0A376ACV0</accession>